<evidence type="ECO:0000256" key="1">
    <source>
        <dbReference type="ARBA" id="ARBA00004651"/>
    </source>
</evidence>
<dbReference type="InterPro" id="IPR007353">
    <property type="entry name" value="DUF421"/>
</dbReference>
<dbReference type="OrthoDB" id="9778331at2"/>
<proteinExistence type="inferred from homology"/>
<dbReference type="PANTHER" id="PTHR34582">
    <property type="entry name" value="UPF0702 TRANSMEMBRANE PROTEIN YCAP"/>
    <property type="match status" value="1"/>
</dbReference>
<keyword evidence="3" id="KW-1003">Cell membrane</keyword>
<evidence type="ECO:0000256" key="2">
    <source>
        <dbReference type="ARBA" id="ARBA00006448"/>
    </source>
</evidence>
<feature type="transmembrane region" description="Helical" evidence="7">
    <location>
        <begin position="7"/>
        <end position="26"/>
    </location>
</feature>
<keyword evidence="10" id="KW-1185">Reference proteome</keyword>
<dbReference type="PANTHER" id="PTHR34582:SF7">
    <property type="entry name" value="UPF0702 TRANSMEMBRANE PROTEIN YDFS"/>
    <property type="match status" value="1"/>
</dbReference>
<organism evidence="9 10">
    <name type="scientific">Paenibacillus typhae</name>
    <dbReference type="NCBI Taxonomy" id="1174501"/>
    <lineage>
        <taxon>Bacteria</taxon>
        <taxon>Bacillati</taxon>
        <taxon>Bacillota</taxon>
        <taxon>Bacilli</taxon>
        <taxon>Bacillales</taxon>
        <taxon>Paenibacillaceae</taxon>
        <taxon>Paenibacillus</taxon>
    </lineage>
</organism>
<dbReference type="GO" id="GO:0005886">
    <property type="term" value="C:plasma membrane"/>
    <property type="evidence" value="ECO:0007669"/>
    <property type="project" value="UniProtKB-SubCell"/>
</dbReference>
<evidence type="ECO:0000256" key="7">
    <source>
        <dbReference type="SAM" id="Phobius"/>
    </source>
</evidence>
<keyword evidence="5 7" id="KW-1133">Transmembrane helix</keyword>
<dbReference type="EMBL" id="FNDX01000019">
    <property type="protein sequence ID" value="SDJ56856.1"/>
    <property type="molecule type" value="Genomic_DNA"/>
</dbReference>
<dbReference type="STRING" id="1174501.SAMN05216192_11989"/>
<accession>A0A1G8USL2</accession>
<evidence type="ECO:0000256" key="3">
    <source>
        <dbReference type="ARBA" id="ARBA00022475"/>
    </source>
</evidence>
<keyword evidence="4 7" id="KW-0812">Transmembrane</keyword>
<dbReference type="Pfam" id="PF07870">
    <property type="entry name" value="DUF1657"/>
    <property type="match status" value="1"/>
</dbReference>
<dbReference type="AlphaFoldDB" id="A0A1G8USL2"/>
<dbReference type="Gene3D" id="3.30.240.20">
    <property type="entry name" value="bsu07140 like domains"/>
    <property type="match status" value="2"/>
</dbReference>
<comment type="subcellular location">
    <subcellularLocation>
        <location evidence="1">Cell membrane</location>
        <topology evidence="1">Multi-pass membrane protein</topology>
    </subcellularLocation>
</comment>
<dbReference type="Pfam" id="PF04239">
    <property type="entry name" value="DUF421"/>
    <property type="match status" value="1"/>
</dbReference>
<dbReference type="InterPro" id="IPR023090">
    <property type="entry name" value="UPF0702_alpha/beta_dom_sf"/>
</dbReference>
<evidence type="ECO:0000256" key="6">
    <source>
        <dbReference type="ARBA" id="ARBA00023136"/>
    </source>
</evidence>
<protein>
    <submittedName>
        <fullName evidence="9">Uncharacterized membrane protein YcaP, DUF421 family</fullName>
    </submittedName>
</protein>
<name>A0A1G8USL2_9BACL</name>
<evidence type="ECO:0000313" key="9">
    <source>
        <dbReference type="EMBL" id="SDJ56856.1"/>
    </source>
</evidence>
<feature type="domain" description="YetF C-terminal" evidence="8">
    <location>
        <begin position="82"/>
        <end position="214"/>
    </location>
</feature>
<evidence type="ECO:0000256" key="4">
    <source>
        <dbReference type="ARBA" id="ARBA00022692"/>
    </source>
</evidence>
<dbReference type="Proteomes" id="UP000199050">
    <property type="component" value="Unassembled WGS sequence"/>
</dbReference>
<dbReference type="RefSeq" id="WP_090715806.1">
    <property type="nucleotide sequence ID" value="NZ_CBCSKY010000019.1"/>
</dbReference>
<feature type="transmembrane region" description="Helical" evidence="7">
    <location>
        <begin position="33"/>
        <end position="53"/>
    </location>
</feature>
<reference evidence="10" key="1">
    <citation type="submission" date="2016-10" db="EMBL/GenBank/DDBJ databases">
        <authorList>
            <person name="Varghese N."/>
            <person name="Submissions S."/>
        </authorList>
    </citation>
    <scope>NUCLEOTIDE SEQUENCE [LARGE SCALE GENOMIC DNA]</scope>
    <source>
        <strain evidence="10">CGMCC 1.11012</strain>
    </source>
</reference>
<evidence type="ECO:0000256" key="5">
    <source>
        <dbReference type="ARBA" id="ARBA00022989"/>
    </source>
</evidence>
<feature type="transmembrane region" description="Helical" evidence="7">
    <location>
        <begin position="59"/>
        <end position="79"/>
    </location>
</feature>
<dbReference type="InterPro" id="IPR012452">
    <property type="entry name" value="DUF1657"/>
</dbReference>
<comment type="similarity">
    <text evidence="2">Belongs to the UPF0702 family.</text>
</comment>
<evidence type="ECO:0000259" key="8">
    <source>
        <dbReference type="Pfam" id="PF04239"/>
    </source>
</evidence>
<keyword evidence="6 7" id="KW-0472">Membrane</keyword>
<gene>
    <name evidence="9" type="ORF">SAMN05216192_11989</name>
</gene>
<sequence>MPEWLEVIVRTIFAVVVLFFLTKLLGKRQVSQLSFFEYITGITIGSVAAYISLDTDKTWHLGIIALIVWVAFSLGIEYLQIKSKKARDFIDFKSSVLIKDGKIMEDTLRKEKLTTDELLEELRKKDVFTVANVEFAIMESDGAVNVLLKKENQPLTPKDLGIKVAPEKETQAVIMDGKILDEPLDTLNLSRSWLKGELEKQGLTVENVFLGQVDSYGELTVDLYADKVQVPQPQDKPQLYALLKKCEADLELFSLSTSNQEAKQMYGDSSARLQKLLQELKPYIQAN</sequence>
<evidence type="ECO:0000313" key="10">
    <source>
        <dbReference type="Proteomes" id="UP000199050"/>
    </source>
</evidence>